<protein>
    <recommendedName>
        <fullName evidence="4">Lipoprotein</fullName>
    </recommendedName>
</protein>
<reference evidence="2 3" key="1">
    <citation type="submission" date="2020-08" db="EMBL/GenBank/DDBJ databases">
        <title>Genomic Encyclopedia of Type Strains, Phase IV (KMG-IV): sequencing the most valuable type-strain genomes for metagenomic binning, comparative biology and taxonomic classification.</title>
        <authorList>
            <person name="Goeker M."/>
        </authorList>
    </citation>
    <scope>NUCLEOTIDE SEQUENCE [LARGE SCALE GENOMIC DNA]</scope>
    <source>
        <strain evidence="2 3">DSM 45385</strain>
    </source>
</reference>
<evidence type="ECO:0008006" key="4">
    <source>
        <dbReference type="Google" id="ProtNLM"/>
    </source>
</evidence>
<evidence type="ECO:0000313" key="2">
    <source>
        <dbReference type="EMBL" id="MBB5085303.1"/>
    </source>
</evidence>
<dbReference type="PROSITE" id="PS51257">
    <property type="entry name" value="PROKAR_LIPOPROTEIN"/>
    <property type="match status" value="1"/>
</dbReference>
<gene>
    <name evidence="2" type="ORF">HNR40_010817</name>
</gene>
<organism evidence="2 3">
    <name type="scientific">Nonomuraea endophytica</name>
    <dbReference type="NCBI Taxonomy" id="714136"/>
    <lineage>
        <taxon>Bacteria</taxon>
        <taxon>Bacillati</taxon>
        <taxon>Actinomycetota</taxon>
        <taxon>Actinomycetes</taxon>
        <taxon>Streptosporangiales</taxon>
        <taxon>Streptosporangiaceae</taxon>
        <taxon>Nonomuraea</taxon>
    </lineage>
</organism>
<sequence>MSARTGAVRLLTVTLILGATGCSSAAQKPRALAAAEGFYTAIRAGRAEQACSLLSPRAREGQESAGETCASSIVDLRLPGGRSLETQVWGDEAQVRLSADTVFLHRYANGWLVRAAGCAAREARPYRCEIEG</sequence>
<feature type="chain" id="PRO_5030692367" description="Lipoprotein" evidence="1">
    <location>
        <begin position="26"/>
        <end position="132"/>
    </location>
</feature>
<evidence type="ECO:0000313" key="3">
    <source>
        <dbReference type="Proteomes" id="UP000568380"/>
    </source>
</evidence>
<proteinExistence type="predicted"/>
<dbReference type="Proteomes" id="UP000568380">
    <property type="component" value="Unassembled WGS sequence"/>
</dbReference>
<feature type="signal peptide" evidence="1">
    <location>
        <begin position="1"/>
        <end position="25"/>
    </location>
</feature>
<keyword evidence="1" id="KW-0732">Signal</keyword>
<dbReference type="AlphaFoldDB" id="A0A7W8AFQ7"/>
<evidence type="ECO:0000256" key="1">
    <source>
        <dbReference type="SAM" id="SignalP"/>
    </source>
</evidence>
<keyword evidence="3" id="KW-1185">Reference proteome</keyword>
<name>A0A7W8AFQ7_9ACTN</name>
<dbReference type="EMBL" id="JACHIN010000038">
    <property type="protein sequence ID" value="MBB5085303.1"/>
    <property type="molecule type" value="Genomic_DNA"/>
</dbReference>
<accession>A0A7W8AFQ7</accession>
<comment type="caution">
    <text evidence="2">The sequence shown here is derived from an EMBL/GenBank/DDBJ whole genome shotgun (WGS) entry which is preliminary data.</text>
</comment>